<feature type="transmembrane region" description="Helical" evidence="1">
    <location>
        <begin position="51"/>
        <end position="71"/>
    </location>
</feature>
<keyword evidence="1" id="KW-0472">Membrane</keyword>
<keyword evidence="1" id="KW-0812">Transmembrane</keyword>
<accession>A0A6J5QM94</accession>
<dbReference type="EMBL" id="LR797078">
    <property type="protein sequence ID" value="CAB4185543.1"/>
    <property type="molecule type" value="Genomic_DNA"/>
</dbReference>
<reference evidence="2" key="1">
    <citation type="submission" date="2020-05" db="EMBL/GenBank/DDBJ databases">
        <authorList>
            <person name="Chiriac C."/>
            <person name="Salcher M."/>
            <person name="Ghai R."/>
            <person name="Kavagutti S V."/>
        </authorList>
    </citation>
    <scope>NUCLEOTIDE SEQUENCE</scope>
</reference>
<evidence type="ECO:0000256" key="1">
    <source>
        <dbReference type="SAM" id="Phobius"/>
    </source>
</evidence>
<sequence>MTYLIAGLAVYKLMQVLDLLTPREAMPWVKVLIGVAFGYASLFILNIHDKWISGLAVATIAGACHGVLRLITLMGDTAQRKSIK</sequence>
<keyword evidence="1" id="KW-1133">Transmembrane helix</keyword>
<organism evidence="2">
    <name type="scientific">uncultured Caudovirales phage</name>
    <dbReference type="NCBI Taxonomy" id="2100421"/>
    <lineage>
        <taxon>Viruses</taxon>
        <taxon>Duplodnaviria</taxon>
        <taxon>Heunggongvirae</taxon>
        <taxon>Uroviricota</taxon>
        <taxon>Caudoviricetes</taxon>
        <taxon>Peduoviridae</taxon>
        <taxon>Maltschvirus</taxon>
        <taxon>Maltschvirus maltsch</taxon>
    </lineage>
</organism>
<gene>
    <name evidence="2" type="ORF">UFOVP1130_73</name>
</gene>
<proteinExistence type="predicted"/>
<feature type="transmembrane region" description="Helical" evidence="1">
    <location>
        <begin position="28"/>
        <end position="45"/>
    </location>
</feature>
<name>A0A6J5QM94_9CAUD</name>
<protein>
    <submittedName>
        <fullName evidence="2">Uncharacterized protein</fullName>
    </submittedName>
</protein>
<evidence type="ECO:0000313" key="2">
    <source>
        <dbReference type="EMBL" id="CAB4185543.1"/>
    </source>
</evidence>